<dbReference type="Gene3D" id="3.30.40.10">
    <property type="entry name" value="Zinc/RING finger domain, C3HC4 (zinc finger)"/>
    <property type="match status" value="1"/>
</dbReference>
<reference evidence="5" key="1">
    <citation type="journal article" date="2014" name="BMC Genomics">
        <title>Characterizing the developmental transcriptome of the oriental fruit fly, Bactrocera dorsalis (Diptera: Tephritidae) through comparative genomic analysis with Drosophila melanogaster utilizing modENCODE datasets.</title>
        <authorList>
            <person name="Geib S.M."/>
            <person name="Calla B."/>
            <person name="Hall B."/>
            <person name="Hou S."/>
            <person name="Manoukis N.C."/>
        </authorList>
    </citation>
    <scope>NUCLEOTIDE SEQUENCE</scope>
    <source>
        <strain evidence="5">Punador</strain>
    </source>
</reference>
<gene>
    <name evidence="5" type="primary">BIR7A</name>
</gene>
<accession>A0A034VQE7</accession>
<name>A0A034VQE7_BACDO</name>
<evidence type="ECO:0000313" key="5">
    <source>
        <dbReference type="EMBL" id="JAC44327.1"/>
    </source>
</evidence>
<dbReference type="InterPro" id="IPR001841">
    <property type="entry name" value="Znf_RING"/>
</dbReference>
<proteinExistence type="predicted"/>
<organism evidence="5">
    <name type="scientific">Bactrocera dorsalis</name>
    <name type="common">Oriental fruit fly</name>
    <name type="synonym">Dacus dorsalis</name>
    <dbReference type="NCBI Taxonomy" id="27457"/>
    <lineage>
        <taxon>Eukaryota</taxon>
        <taxon>Metazoa</taxon>
        <taxon>Ecdysozoa</taxon>
        <taxon>Arthropoda</taxon>
        <taxon>Hexapoda</taxon>
        <taxon>Insecta</taxon>
        <taxon>Pterygota</taxon>
        <taxon>Neoptera</taxon>
        <taxon>Endopterygota</taxon>
        <taxon>Diptera</taxon>
        <taxon>Brachycera</taxon>
        <taxon>Muscomorpha</taxon>
        <taxon>Tephritoidea</taxon>
        <taxon>Tephritidae</taxon>
        <taxon>Bactrocera</taxon>
        <taxon>Bactrocera</taxon>
    </lineage>
</organism>
<dbReference type="AlphaFoldDB" id="A0A034VQE7"/>
<evidence type="ECO:0000256" key="2">
    <source>
        <dbReference type="ARBA" id="ARBA00022833"/>
    </source>
</evidence>
<keyword evidence="2" id="KW-0862">Zinc</keyword>
<evidence type="ECO:0000256" key="3">
    <source>
        <dbReference type="PROSITE-ProRule" id="PRU00175"/>
    </source>
</evidence>
<dbReference type="EMBL" id="GAKP01014625">
    <property type="protein sequence ID" value="JAC44327.1"/>
    <property type="molecule type" value="Transcribed_RNA"/>
</dbReference>
<dbReference type="PROSITE" id="PS50089">
    <property type="entry name" value="ZF_RING_2"/>
    <property type="match status" value="1"/>
</dbReference>
<dbReference type="Pfam" id="PF13920">
    <property type="entry name" value="zf-C3HC4_3"/>
    <property type="match status" value="1"/>
</dbReference>
<sequence length="99" mass="11492">NMNNIMGCKDFLNEIDSLYSEASDDDENAESLSEDETRNRVFCVICCQRERQLLFVPCKHFKVCQQCFGNMKQHANDHHIKTLCPICRAVIRDSFPIYG</sequence>
<keyword evidence="1 3" id="KW-0863">Zinc-finger</keyword>
<keyword evidence="1 3" id="KW-0479">Metal-binding</keyword>
<dbReference type="InterPro" id="IPR013083">
    <property type="entry name" value="Znf_RING/FYVE/PHD"/>
</dbReference>
<feature type="non-terminal residue" evidence="5">
    <location>
        <position position="1"/>
    </location>
</feature>
<dbReference type="PANTHER" id="PTHR22696">
    <property type="entry name" value="E3 UBIQUITIN-PROTEIN LIGASE RNF26"/>
    <property type="match status" value="1"/>
</dbReference>
<evidence type="ECO:0000259" key="4">
    <source>
        <dbReference type="PROSITE" id="PS50089"/>
    </source>
</evidence>
<dbReference type="GO" id="GO:0008270">
    <property type="term" value="F:zinc ion binding"/>
    <property type="evidence" value="ECO:0007669"/>
    <property type="project" value="UniProtKB-KW"/>
</dbReference>
<feature type="domain" description="RING-type" evidence="4">
    <location>
        <begin position="43"/>
        <end position="88"/>
    </location>
</feature>
<dbReference type="SUPFAM" id="SSF57850">
    <property type="entry name" value="RING/U-box"/>
    <property type="match status" value="1"/>
</dbReference>
<evidence type="ECO:0000256" key="1">
    <source>
        <dbReference type="ARBA" id="ARBA00022771"/>
    </source>
</evidence>
<protein>
    <submittedName>
        <fullName evidence="5">Baculoviral IAP repeat-containing protein 7-A</fullName>
    </submittedName>
</protein>